<gene>
    <name evidence="2" type="ORF">B5V51_12787</name>
</gene>
<feature type="chain" id="PRO_5012065292" evidence="1">
    <location>
        <begin position="20"/>
        <end position="377"/>
    </location>
</feature>
<organism evidence="2">
    <name type="scientific">Heliothis virescens</name>
    <name type="common">Tobacco budworm moth</name>
    <dbReference type="NCBI Taxonomy" id="7102"/>
    <lineage>
        <taxon>Eukaryota</taxon>
        <taxon>Metazoa</taxon>
        <taxon>Ecdysozoa</taxon>
        <taxon>Arthropoda</taxon>
        <taxon>Hexapoda</taxon>
        <taxon>Insecta</taxon>
        <taxon>Pterygota</taxon>
        <taxon>Neoptera</taxon>
        <taxon>Endopterygota</taxon>
        <taxon>Lepidoptera</taxon>
        <taxon>Glossata</taxon>
        <taxon>Ditrysia</taxon>
        <taxon>Noctuoidea</taxon>
        <taxon>Noctuidae</taxon>
        <taxon>Heliothinae</taxon>
        <taxon>Heliothis</taxon>
    </lineage>
</organism>
<sequence>MFRVSTVITFALLITIVVSKNLNATDKRKEIIADLPKLDDLETYLFGLEKAVDFCLEHKVYVDLNLEFGLFLVDVNIKRLLQKKRIHVPAKTRFRLEQLLVKTDVLADYYHYMINKNKKEIKYAQDIRISYIFYNRTTWPMSPDPFNIELLKQTKIYSAEQLEKIYGKWETYTANIYDYDKYTPTPQESDGCIEQMARIPVHHSRRSMPSCLTHPRCKTSLKKGSEFGYGLSHRILLLVAARFSRGCVIFSEEEDKQMAAKYCMRSFNEAQYIASNSFLMPDLMFEQLTLCGLFGHAQFFHNAWLKSLLQFQTEVGCFSEKIGEDSFQSTDVKDPEDEEWTIARPRLVMNNHCNTHFTAVAAGALSHTIRYILETYY</sequence>
<dbReference type="EMBL" id="NWSH01000070">
    <property type="protein sequence ID" value="PCG79981.1"/>
    <property type="molecule type" value="Genomic_DNA"/>
</dbReference>
<feature type="signal peptide" evidence="1">
    <location>
        <begin position="1"/>
        <end position="19"/>
    </location>
</feature>
<dbReference type="GO" id="GO:0005829">
    <property type="term" value="C:cytosol"/>
    <property type="evidence" value="ECO:0007669"/>
    <property type="project" value="TreeGrafter"/>
</dbReference>
<name>A0A2A4K6W5_HELVI</name>
<dbReference type="PANTHER" id="PTHR33539">
    <property type="entry name" value="UPF0764 PROTEIN C16ORF89"/>
    <property type="match status" value="1"/>
</dbReference>
<evidence type="ECO:0000313" key="2">
    <source>
        <dbReference type="EMBL" id="PCG79981.1"/>
    </source>
</evidence>
<accession>A0A2A4K6W5</accession>
<reference evidence="2" key="1">
    <citation type="submission" date="2017-09" db="EMBL/GenBank/DDBJ databases">
        <title>Contemporary evolution of a Lepidopteran species, Heliothis virescens, in response to modern agricultural practices.</title>
        <authorList>
            <person name="Fritz M.L."/>
            <person name="Deyonke A.M."/>
            <person name="Papanicolaou A."/>
            <person name="Micinski S."/>
            <person name="Westbrook J."/>
            <person name="Gould F."/>
        </authorList>
    </citation>
    <scope>NUCLEOTIDE SEQUENCE [LARGE SCALE GENOMIC DNA]</scope>
    <source>
        <strain evidence="2">HvINT-</strain>
        <tissue evidence="2">Whole body</tissue>
    </source>
</reference>
<protein>
    <submittedName>
        <fullName evidence="2">Uncharacterized protein</fullName>
    </submittedName>
</protein>
<comment type="caution">
    <text evidence="2">The sequence shown here is derived from an EMBL/GenBank/DDBJ whole genome shotgun (WGS) entry which is preliminary data.</text>
</comment>
<dbReference type="AlphaFoldDB" id="A0A2A4K6W5"/>
<proteinExistence type="predicted"/>
<dbReference type="STRING" id="7102.A0A2A4K6W5"/>
<dbReference type="GO" id="GO:0016020">
    <property type="term" value="C:membrane"/>
    <property type="evidence" value="ECO:0007669"/>
    <property type="project" value="TreeGrafter"/>
</dbReference>
<dbReference type="InterPro" id="IPR031751">
    <property type="entry name" value="DUF4735"/>
</dbReference>
<keyword evidence="1" id="KW-0732">Signal</keyword>
<dbReference type="Pfam" id="PF15882">
    <property type="entry name" value="DUF4735"/>
    <property type="match status" value="1"/>
</dbReference>
<dbReference type="PANTHER" id="PTHR33539:SF1">
    <property type="entry name" value="UPF0764 PROTEIN C16ORF89"/>
    <property type="match status" value="1"/>
</dbReference>
<evidence type="ECO:0000256" key="1">
    <source>
        <dbReference type="SAM" id="SignalP"/>
    </source>
</evidence>